<keyword evidence="3" id="KW-1185">Reference proteome</keyword>
<dbReference type="PROSITE" id="PS51257">
    <property type="entry name" value="PROKAR_LIPOPROTEIN"/>
    <property type="match status" value="1"/>
</dbReference>
<evidence type="ECO:0000313" key="3">
    <source>
        <dbReference type="Proteomes" id="UP001593940"/>
    </source>
</evidence>
<name>A0ABV6YA10_9HYPH</name>
<keyword evidence="1" id="KW-1133">Transmembrane helix</keyword>
<evidence type="ECO:0000313" key="2">
    <source>
        <dbReference type="EMBL" id="MFC1457981.1"/>
    </source>
</evidence>
<protein>
    <submittedName>
        <fullName evidence="2">GNAT family acetyltransferase</fullName>
    </submittedName>
</protein>
<feature type="transmembrane region" description="Helical" evidence="1">
    <location>
        <begin position="117"/>
        <end position="137"/>
    </location>
</feature>
<feature type="transmembrane region" description="Helical" evidence="1">
    <location>
        <begin position="7"/>
        <end position="26"/>
    </location>
</feature>
<reference evidence="2 3" key="1">
    <citation type="submission" date="2024-09" db="EMBL/GenBank/DDBJ databases">
        <title>Nodulacao em especies de Leguminosae Basais da Amazonia e Caracterizacao dos Rizobios e Bacterias Associadas aos Nodulos.</title>
        <authorList>
            <person name="Jambeiro I.C.A."/>
            <person name="Lopes I.S."/>
            <person name="Aguiar E.R.G.R."/>
            <person name="Santos A.F.J."/>
            <person name="Dos Santos J.M.F."/>
            <person name="Gross E."/>
        </authorList>
    </citation>
    <scope>NUCLEOTIDE SEQUENCE [LARGE SCALE GENOMIC DNA]</scope>
    <source>
        <strain evidence="2 3">BRUESC1165</strain>
    </source>
</reference>
<keyword evidence="1" id="KW-0812">Transmembrane</keyword>
<gene>
    <name evidence="2" type="ORF">ACETIH_14940</name>
</gene>
<sequence length="159" mass="17437">MQLLSRLMFGLAGAVLMLLALGLIIFGCWRLVAAFTLSGEHLAEPLLGAVGYVIISIAVFDVAKFLIEEEVLNGRERRIASEARRSLTKFISTIAIAIFLEALVTVFRVSATRVTELLYPTFLLIAATLLVIGLGAYQRLSAMVERQVDAGDRTHERNS</sequence>
<dbReference type="RefSeq" id="WP_377030107.1">
    <property type="nucleotide sequence ID" value="NZ_JBHOMY010000038.1"/>
</dbReference>
<proteinExistence type="predicted"/>
<feature type="transmembrane region" description="Helical" evidence="1">
    <location>
        <begin position="46"/>
        <end position="67"/>
    </location>
</feature>
<organism evidence="2 3">
    <name type="scientific">Microvirga arabica</name>
    <dbReference type="NCBI Taxonomy" id="1128671"/>
    <lineage>
        <taxon>Bacteria</taxon>
        <taxon>Pseudomonadati</taxon>
        <taxon>Pseudomonadota</taxon>
        <taxon>Alphaproteobacteria</taxon>
        <taxon>Hyphomicrobiales</taxon>
        <taxon>Methylobacteriaceae</taxon>
        <taxon>Microvirga</taxon>
    </lineage>
</organism>
<accession>A0ABV6YA10</accession>
<evidence type="ECO:0000256" key="1">
    <source>
        <dbReference type="SAM" id="Phobius"/>
    </source>
</evidence>
<feature type="transmembrane region" description="Helical" evidence="1">
    <location>
        <begin position="87"/>
        <end position="111"/>
    </location>
</feature>
<dbReference type="Proteomes" id="UP001593940">
    <property type="component" value="Unassembled WGS sequence"/>
</dbReference>
<comment type="caution">
    <text evidence="2">The sequence shown here is derived from an EMBL/GenBank/DDBJ whole genome shotgun (WGS) entry which is preliminary data.</text>
</comment>
<keyword evidence="1" id="KW-0472">Membrane</keyword>
<dbReference type="EMBL" id="JBHOMY010000038">
    <property type="protein sequence ID" value="MFC1457981.1"/>
    <property type="molecule type" value="Genomic_DNA"/>
</dbReference>